<protein>
    <submittedName>
        <fullName evidence="3">Uncharacterized protein</fullName>
    </submittedName>
</protein>
<feature type="domain" description="DUF4788" evidence="2">
    <location>
        <begin position="12"/>
        <end position="232"/>
    </location>
</feature>
<dbReference type="Proteomes" id="UP001200034">
    <property type="component" value="Unassembled WGS sequence"/>
</dbReference>
<dbReference type="InterPro" id="IPR031992">
    <property type="entry name" value="DUF4788"/>
</dbReference>
<accession>A0AAD4PR28</accession>
<proteinExistence type="predicted"/>
<organism evidence="3 4">
    <name type="scientific">Drosophila rubida</name>
    <dbReference type="NCBI Taxonomy" id="30044"/>
    <lineage>
        <taxon>Eukaryota</taxon>
        <taxon>Metazoa</taxon>
        <taxon>Ecdysozoa</taxon>
        <taxon>Arthropoda</taxon>
        <taxon>Hexapoda</taxon>
        <taxon>Insecta</taxon>
        <taxon>Pterygota</taxon>
        <taxon>Neoptera</taxon>
        <taxon>Endopterygota</taxon>
        <taxon>Diptera</taxon>
        <taxon>Brachycera</taxon>
        <taxon>Muscomorpha</taxon>
        <taxon>Ephydroidea</taxon>
        <taxon>Drosophilidae</taxon>
        <taxon>Drosophila</taxon>
    </lineage>
</organism>
<evidence type="ECO:0000313" key="4">
    <source>
        <dbReference type="Proteomes" id="UP001200034"/>
    </source>
</evidence>
<dbReference type="InterPro" id="IPR031949">
    <property type="entry name" value="DUF4776"/>
</dbReference>
<dbReference type="PANTHER" id="PTHR39079">
    <property type="entry name" value="FI08034P-RELATED"/>
    <property type="match status" value="1"/>
</dbReference>
<dbReference type="PANTHER" id="PTHR39079:SF1">
    <property type="entry name" value="GH11706P-RELATED"/>
    <property type="match status" value="1"/>
</dbReference>
<keyword evidence="4" id="KW-1185">Reference proteome</keyword>
<name>A0AAD4PR28_9MUSC</name>
<dbReference type="EMBL" id="JAJJHW010000014">
    <property type="protein sequence ID" value="KAH8388355.1"/>
    <property type="molecule type" value="Genomic_DNA"/>
</dbReference>
<comment type="caution">
    <text evidence="3">The sequence shown here is derived from an EMBL/GenBank/DDBJ whole genome shotgun (WGS) entry which is preliminary data.</text>
</comment>
<feature type="domain" description="DUF4776" evidence="1">
    <location>
        <begin position="280"/>
        <end position="428"/>
    </location>
</feature>
<gene>
    <name evidence="3" type="ORF">KR093_005103</name>
</gene>
<evidence type="ECO:0000259" key="1">
    <source>
        <dbReference type="Pfam" id="PF16003"/>
    </source>
</evidence>
<evidence type="ECO:0000313" key="3">
    <source>
        <dbReference type="EMBL" id="KAH8388355.1"/>
    </source>
</evidence>
<evidence type="ECO:0000259" key="2">
    <source>
        <dbReference type="Pfam" id="PF16032"/>
    </source>
</evidence>
<dbReference type="AlphaFoldDB" id="A0AAD4PR28"/>
<feature type="non-terminal residue" evidence="3">
    <location>
        <position position="428"/>
    </location>
</feature>
<sequence length="428" mass="48285">MASLKFVLDVFVKSFKAPKLKAKYVDRVEFDVKFNSMKIEVTKSRINVTDFSPKSGLEFESKVENLRKNVEDNGVVVKAMLQGRSIGEGKIDLPEKFVDGIHEDMADLEHEGTCTLEKSDEEVGAATIKLRLIIKCENTDKNAEEHICRRNMNINATDIMFVLADPQPCGQPPEICADELEPEEGDGRLELDLDRYKPIKKQEPQAPKETDEVPASLPLKNLTEQYGHVIDSLVAHTNKLNSPMPDDQTIIDWSGKPAPPKPKGKEQTIRVPVEDWDENGIKPIRFCPVCLTAMSWMPKLASCPKCCAKPQLDMKQMVDKQPTADEIVEQYLKLPPKDEDPCKTSCEREIEKRCGCVCKKGKMCLHCRMRVINADLFQKKISSDDECPAVKPTSKEDFCVVVDGKKSKCSPHLEKVFAELNELYTKKD</sequence>
<dbReference type="Pfam" id="PF16003">
    <property type="entry name" value="DUF4776"/>
    <property type="match status" value="1"/>
</dbReference>
<reference evidence="3" key="1">
    <citation type="journal article" date="2021" name="Mol. Ecol. Resour.">
        <title>Phylogenomic analyses of the genus Drosophila reveals genomic signals of climate adaptation.</title>
        <authorList>
            <person name="Li F."/>
            <person name="Rane R.V."/>
            <person name="Luria V."/>
            <person name="Xiong Z."/>
            <person name="Chen J."/>
            <person name="Li Z."/>
            <person name="Catullo R.A."/>
            <person name="Griffin P.C."/>
            <person name="Schiffer M."/>
            <person name="Pearce S."/>
            <person name="Lee S.F."/>
            <person name="McElroy K."/>
            <person name="Stocker A."/>
            <person name="Shirriffs J."/>
            <person name="Cockerell F."/>
            <person name="Coppin C."/>
            <person name="Sgro C.M."/>
            <person name="Karger A."/>
            <person name="Cain J.W."/>
            <person name="Weber J.A."/>
            <person name="Santpere G."/>
            <person name="Kirschner M.W."/>
            <person name="Hoffmann A.A."/>
            <person name="Oakeshott J.G."/>
            <person name="Zhang G."/>
        </authorList>
    </citation>
    <scope>NUCLEOTIDE SEQUENCE</scope>
    <source>
        <strain evidence="3">BGI-SZ-2011g</strain>
    </source>
</reference>
<dbReference type="Pfam" id="PF16032">
    <property type="entry name" value="DUF4788"/>
    <property type="match status" value="1"/>
</dbReference>